<feature type="transmembrane region" description="Helical" evidence="8">
    <location>
        <begin position="281"/>
        <end position="305"/>
    </location>
</feature>
<dbReference type="RefSeq" id="WP_278222119.1">
    <property type="nucleotide sequence ID" value="NZ_JAKZMO010000014.1"/>
</dbReference>
<keyword evidence="2" id="KW-1003">Cell membrane</keyword>
<evidence type="ECO:0000256" key="4">
    <source>
        <dbReference type="ARBA" id="ARBA00022679"/>
    </source>
</evidence>
<feature type="transmembrane region" description="Helical" evidence="8">
    <location>
        <begin position="86"/>
        <end position="106"/>
    </location>
</feature>
<accession>A0ABT6GTN6</accession>
<feature type="transmembrane region" description="Helical" evidence="8">
    <location>
        <begin position="345"/>
        <end position="362"/>
    </location>
</feature>
<keyword evidence="7 8" id="KW-0472">Membrane</keyword>
<feature type="transmembrane region" description="Helical" evidence="8">
    <location>
        <begin position="253"/>
        <end position="269"/>
    </location>
</feature>
<dbReference type="Proteomes" id="UP001154266">
    <property type="component" value="Unassembled WGS sequence"/>
</dbReference>
<evidence type="ECO:0000256" key="8">
    <source>
        <dbReference type="SAM" id="Phobius"/>
    </source>
</evidence>
<evidence type="ECO:0000256" key="7">
    <source>
        <dbReference type="ARBA" id="ARBA00023136"/>
    </source>
</evidence>
<evidence type="ECO:0000256" key="6">
    <source>
        <dbReference type="ARBA" id="ARBA00022989"/>
    </source>
</evidence>
<keyword evidence="10" id="KW-1185">Reference proteome</keyword>
<evidence type="ECO:0000256" key="5">
    <source>
        <dbReference type="ARBA" id="ARBA00022692"/>
    </source>
</evidence>
<feature type="transmembrane region" description="Helical" evidence="8">
    <location>
        <begin position="311"/>
        <end position="333"/>
    </location>
</feature>
<dbReference type="PANTHER" id="PTHR33908:SF3">
    <property type="entry name" value="UNDECAPRENYL PHOSPHATE-ALPHA-4-AMINO-4-DEOXY-L-ARABINOSE ARABINOSYL TRANSFERASE"/>
    <property type="match status" value="1"/>
</dbReference>
<evidence type="ECO:0000256" key="1">
    <source>
        <dbReference type="ARBA" id="ARBA00004651"/>
    </source>
</evidence>
<comment type="caution">
    <text evidence="9">The sequence shown here is derived from an EMBL/GenBank/DDBJ whole genome shotgun (WGS) entry which is preliminary data.</text>
</comment>
<dbReference type="InterPro" id="IPR050297">
    <property type="entry name" value="LipidA_mod_glycosyltrf_83"/>
</dbReference>
<keyword evidence="3" id="KW-0328">Glycosyltransferase</keyword>
<dbReference type="PANTHER" id="PTHR33908">
    <property type="entry name" value="MANNOSYLTRANSFERASE YKCB-RELATED"/>
    <property type="match status" value="1"/>
</dbReference>
<keyword evidence="4" id="KW-0808">Transferase</keyword>
<dbReference type="EMBL" id="JAKZMO010000014">
    <property type="protein sequence ID" value="MDG5484603.1"/>
    <property type="molecule type" value="Genomic_DNA"/>
</dbReference>
<reference evidence="9" key="1">
    <citation type="journal article" date="2023" name="Environ. Microbiol.">
        <title>The 2-methylpropene degradation pathway in Mycobacteriaceae family strains.</title>
        <authorList>
            <person name="Helbich S."/>
            <person name="Barrantes I."/>
            <person name="Dos Anjos Borges L.G."/>
            <person name="Pieper D.H."/>
            <person name="Vainshtein Y."/>
            <person name="Sohn K."/>
            <person name="Engesser K.H."/>
        </authorList>
    </citation>
    <scope>NUCLEOTIDE SEQUENCE</scope>
    <source>
        <strain evidence="9">IBE100</strain>
    </source>
</reference>
<feature type="transmembrane region" description="Helical" evidence="8">
    <location>
        <begin position="118"/>
        <end position="137"/>
    </location>
</feature>
<evidence type="ECO:0000313" key="10">
    <source>
        <dbReference type="Proteomes" id="UP001154266"/>
    </source>
</evidence>
<name>A0ABT6GTN6_MYCGU</name>
<organism evidence="9 10">
    <name type="scientific">Mycolicibacterium gadium</name>
    <name type="common">Mycobacterium gadium</name>
    <dbReference type="NCBI Taxonomy" id="1794"/>
    <lineage>
        <taxon>Bacteria</taxon>
        <taxon>Bacillati</taxon>
        <taxon>Actinomycetota</taxon>
        <taxon>Actinomycetes</taxon>
        <taxon>Mycobacteriales</taxon>
        <taxon>Mycobacteriaceae</taxon>
        <taxon>Mycolicibacterium</taxon>
    </lineage>
</organism>
<evidence type="ECO:0000256" key="3">
    <source>
        <dbReference type="ARBA" id="ARBA00022676"/>
    </source>
</evidence>
<feature type="transmembrane region" description="Helical" evidence="8">
    <location>
        <begin position="164"/>
        <end position="193"/>
    </location>
</feature>
<proteinExistence type="predicted"/>
<evidence type="ECO:0000313" key="9">
    <source>
        <dbReference type="EMBL" id="MDG5484603.1"/>
    </source>
</evidence>
<comment type="subcellular location">
    <subcellularLocation>
        <location evidence="1">Cell membrane</location>
        <topology evidence="1">Multi-pass membrane protein</topology>
    </subcellularLocation>
</comment>
<protein>
    <recommendedName>
        <fullName evidence="11">Glycosyltransferase RgtA/B/C/D-like domain-containing protein</fullName>
    </recommendedName>
</protein>
<evidence type="ECO:0000256" key="2">
    <source>
        <dbReference type="ARBA" id="ARBA00022475"/>
    </source>
</evidence>
<feature type="transmembrane region" description="Helical" evidence="8">
    <location>
        <begin position="205"/>
        <end position="225"/>
    </location>
</feature>
<sequence>MTPARRDGLVLAVILLIAAAVRLAGLPGRGEWDDDQGNEMLTLLHWVRDGQIPLVGPEASSGTAHHGVAYYWLLAPSAFIGDVNPAVVVTTIAFIGIAGVAATWWLGRTVGGALPGHVAALLMAVSPSAIGASTFLWNANIVGPVAALAAASAWYAWRTRELGWWVLTAAATVLLVHAHLLAVLAVPPLVALFVADALRMPRRSVLSVVAATALIIAAGLTPVAIHELRTDFSETRGVWDYLFAESVGVNSSVGQRIAAVPVIFWRVLAWPVAGDVASAPLWALPTVFVTVVALAIAAVGAQGIARCFGRWTVLTTVWAIAALTVVAPTLAVIHPGLPRDQYHSWLDPITFAAIGIGAGWMWSARSALVRSAAVAVVAVCAISSILVLPSLSVSERGWSHAAQAAETIKPALGDAPTAVIGVNKSGGAIGFPLSRDGVTIVDPPNATFLVVTCDPLFERSIGLACGGPAEAAEAALVGFPVKDGSCFYNGPRRHVCILTRN</sequence>
<gene>
    <name evidence="9" type="ORF">MNO81_17545</name>
</gene>
<feature type="transmembrane region" description="Helical" evidence="8">
    <location>
        <begin position="368"/>
        <end position="388"/>
    </location>
</feature>
<keyword evidence="6 8" id="KW-1133">Transmembrane helix</keyword>
<keyword evidence="5 8" id="KW-0812">Transmembrane</keyword>
<evidence type="ECO:0008006" key="11">
    <source>
        <dbReference type="Google" id="ProtNLM"/>
    </source>
</evidence>